<dbReference type="GO" id="GO:0005886">
    <property type="term" value="C:plasma membrane"/>
    <property type="evidence" value="ECO:0007669"/>
    <property type="project" value="UniProtKB-SubCell"/>
</dbReference>
<evidence type="ECO:0000313" key="10">
    <source>
        <dbReference type="Proteomes" id="UP000217507"/>
    </source>
</evidence>
<feature type="transmembrane region" description="Helical" evidence="8">
    <location>
        <begin position="312"/>
        <end position="330"/>
    </location>
</feature>
<gene>
    <name evidence="9" type="ORF">NIES23_40170</name>
</gene>
<keyword evidence="4" id="KW-0808">Transferase</keyword>
<dbReference type="EMBL" id="AP018216">
    <property type="protein sequence ID" value="BAY71201.1"/>
    <property type="molecule type" value="Genomic_DNA"/>
</dbReference>
<dbReference type="PANTHER" id="PTHR33908">
    <property type="entry name" value="MANNOSYLTRANSFERASE YKCB-RELATED"/>
    <property type="match status" value="1"/>
</dbReference>
<feature type="transmembrane region" description="Helical" evidence="8">
    <location>
        <begin position="337"/>
        <end position="357"/>
    </location>
</feature>
<dbReference type="Proteomes" id="UP000217507">
    <property type="component" value="Chromosome"/>
</dbReference>
<protein>
    <submittedName>
        <fullName evidence="9">Uncharacterized protein</fullName>
    </submittedName>
</protein>
<evidence type="ECO:0000256" key="2">
    <source>
        <dbReference type="ARBA" id="ARBA00022475"/>
    </source>
</evidence>
<keyword evidence="6 8" id="KW-1133">Transmembrane helix</keyword>
<dbReference type="AlphaFoldDB" id="A0A1Z4KQE2"/>
<evidence type="ECO:0000256" key="4">
    <source>
        <dbReference type="ARBA" id="ARBA00022679"/>
    </source>
</evidence>
<sequence length="535" mass="61692">MRHITLVPSWLRFLMILLLVMCILFRFVYVDRKVYSLDETYTSLRISGYTLAEVKQQLFNGQVISSEQFTEFQSPNGNKNISDTVMSLVIESPEKSPLYFIIARFWVETFGNSVTVIRYLSALISLLVFPCLYWFCRELFNVTLSLPSLAIALMANSPMHLVYAQEGREYILWLVTIILASTALLRAIRLQSTQKSDPFTTWGVYVITLALSLYTCLWTIFVAIAHGIYVVLIAKLRLTETVRYYLIATIFAFLAFFPWLLVVFAKFFQFVLSSDGTNSQDPNIIPLIPFLLIQMSRSFFDLNISLDNPINYLISAIFLILTAYAIYFLCRTTKYQVWLFMITLIVVPALPLIIPSLASGRISSGYEPYLLPSYLGVQIIVAYLLATQMYNGNVSHRRIWQVIIGLLIICSLISSRVYYQADTWWSKGVSDGNPQIARFINQKYRPLLITNFSEINYGNVVSLSYLLQPKARFQLVQDQTVPIIPNDFSDIFLLNPTNAWRLQIARKYQLKPNIVYVNDYYLVWKLVQPPSDRNF</sequence>
<name>A0A1Z4KQE2_ANAVA</name>
<evidence type="ECO:0000313" key="9">
    <source>
        <dbReference type="EMBL" id="BAY71201.1"/>
    </source>
</evidence>
<feature type="transmembrane region" description="Helical" evidence="8">
    <location>
        <begin position="116"/>
        <end position="135"/>
    </location>
</feature>
<feature type="transmembrane region" description="Helical" evidence="8">
    <location>
        <begin position="12"/>
        <end position="29"/>
    </location>
</feature>
<organism evidence="9 10">
    <name type="scientific">Trichormus variabilis NIES-23</name>
    <dbReference type="NCBI Taxonomy" id="1973479"/>
    <lineage>
        <taxon>Bacteria</taxon>
        <taxon>Bacillati</taxon>
        <taxon>Cyanobacteriota</taxon>
        <taxon>Cyanophyceae</taxon>
        <taxon>Nostocales</taxon>
        <taxon>Nostocaceae</taxon>
        <taxon>Trichormus</taxon>
    </lineage>
</organism>
<comment type="subcellular location">
    <subcellularLocation>
        <location evidence="1">Cell membrane</location>
        <topology evidence="1">Multi-pass membrane protein</topology>
    </subcellularLocation>
</comment>
<feature type="transmembrane region" description="Helical" evidence="8">
    <location>
        <begin position="170"/>
        <end position="190"/>
    </location>
</feature>
<evidence type="ECO:0000256" key="5">
    <source>
        <dbReference type="ARBA" id="ARBA00022692"/>
    </source>
</evidence>
<evidence type="ECO:0000256" key="3">
    <source>
        <dbReference type="ARBA" id="ARBA00022676"/>
    </source>
</evidence>
<reference evidence="9 10" key="1">
    <citation type="submission" date="2017-06" db="EMBL/GenBank/DDBJ databases">
        <title>Genome sequencing of cyanobaciteial culture collection at National Institute for Environmental Studies (NIES).</title>
        <authorList>
            <person name="Hirose Y."/>
            <person name="Shimura Y."/>
            <person name="Fujisawa T."/>
            <person name="Nakamura Y."/>
            <person name="Kawachi M."/>
        </authorList>
    </citation>
    <scope>NUCLEOTIDE SEQUENCE [LARGE SCALE GENOMIC DNA]</scope>
    <source>
        <strain evidence="9 10">NIES-23</strain>
    </source>
</reference>
<dbReference type="InterPro" id="IPR050297">
    <property type="entry name" value="LipidA_mod_glycosyltrf_83"/>
</dbReference>
<keyword evidence="5 8" id="KW-0812">Transmembrane</keyword>
<evidence type="ECO:0000256" key="1">
    <source>
        <dbReference type="ARBA" id="ARBA00004651"/>
    </source>
</evidence>
<evidence type="ECO:0000256" key="7">
    <source>
        <dbReference type="ARBA" id="ARBA00023136"/>
    </source>
</evidence>
<feature type="transmembrane region" description="Helical" evidence="8">
    <location>
        <begin position="399"/>
        <end position="419"/>
    </location>
</feature>
<feature type="transmembrane region" description="Helical" evidence="8">
    <location>
        <begin position="142"/>
        <end position="164"/>
    </location>
</feature>
<keyword evidence="7 8" id="KW-0472">Membrane</keyword>
<proteinExistence type="predicted"/>
<feature type="transmembrane region" description="Helical" evidence="8">
    <location>
        <begin position="244"/>
        <end position="272"/>
    </location>
</feature>
<keyword evidence="3" id="KW-0328">Glycosyltransferase</keyword>
<dbReference type="GO" id="GO:0016763">
    <property type="term" value="F:pentosyltransferase activity"/>
    <property type="evidence" value="ECO:0007669"/>
    <property type="project" value="TreeGrafter"/>
</dbReference>
<evidence type="ECO:0000256" key="8">
    <source>
        <dbReference type="SAM" id="Phobius"/>
    </source>
</evidence>
<keyword evidence="2" id="KW-1003">Cell membrane</keyword>
<evidence type="ECO:0000256" key="6">
    <source>
        <dbReference type="ARBA" id="ARBA00022989"/>
    </source>
</evidence>
<feature type="transmembrane region" description="Helical" evidence="8">
    <location>
        <begin position="202"/>
        <end position="232"/>
    </location>
</feature>
<dbReference type="GO" id="GO:0009103">
    <property type="term" value="P:lipopolysaccharide biosynthetic process"/>
    <property type="evidence" value="ECO:0007669"/>
    <property type="project" value="UniProtKB-ARBA"/>
</dbReference>
<feature type="transmembrane region" description="Helical" evidence="8">
    <location>
        <begin position="369"/>
        <end position="387"/>
    </location>
</feature>
<accession>A0A1Z4KQE2</accession>
<dbReference type="PANTHER" id="PTHR33908:SF11">
    <property type="entry name" value="MEMBRANE PROTEIN"/>
    <property type="match status" value="1"/>
</dbReference>